<name>A0ABY0VWV5_9PSED</name>
<gene>
    <name evidence="2" type="ORF">SAMN04490201_3072</name>
</gene>
<evidence type="ECO:0000313" key="3">
    <source>
        <dbReference type="Proteomes" id="UP000182058"/>
    </source>
</evidence>
<organism evidence="2 3">
    <name type="scientific">Pseudomonas psychrophila</name>
    <dbReference type="NCBI Taxonomy" id="122355"/>
    <lineage>
        <taxon>Bacteria</taxon>
        <taxon>Pseudomonadati</taxon>
        <taxon>Pseudomonadota</taxon>
        <taxon>Gammaproteobacteria</taxon>
        <taxon>Pseudomonadales</taxon>
        <taxon>Pseudomonadaceae</taxon>
        <taxon>Pseudomonas</taxon>
    </lineage>
</organism>
<keyword evidence="1" id="KW-0732">Signal</keyword>
<evidence type="ECO:0000256" key="1">
    <source>
        <dbReference type="SAM" id="SignalP"/>
    </source>
</evidence>
<protein>
    <submittedName>
        <fullName evidence="2">Uncharacterized protein</fullName>
    </submittedName>
</protein>
<feature type="chain" id="PRO_5047035564" evidence="1">
    <location>
        <begin position="17"/>
        <end position="55"/>
    </location>
</feature>
<reference evidence="2 3" key="1">
    <citation type="submission" date="2016-10" db="EMBL/GenBank/DDBJ databases">
        <authorList>
            <person name="Varghese N."/>
            <person name="Submissions S."/>
        </authorList>
    </citation>
    <scope>NUCLEOTIDE SEQUENCE [LARGE SCALE GENOMIC DNA]</scope>
    <source>
        <strain evidence="2 3">BS3667</strain>
    </source>
</reference>
<sequence>MSVTLFVFMAQASVLAVLRGCACNSSGHIKSAETIKLPVNDVHFKWAYYLLTNTY</sequence>
<accession>A0ABY0VWV5</accession>
<proteinExistence type="predicted"/>
<evidence type="ECO:0000313" key="2">
    <source>
        <dbReference type="EMBL" id="SDU60706.1"/>
    </source>
</evidence>
<dbReference type="EMBL" id="LT629795">
    <property type="protein sequence ID" value="SDU60706.1"/>
    <property type="molecule type" value="Genomic_DNA"/>
</dbReference>
<keyword evidence="3" id="KW-1185">Reference proteome</keyword>
<dbReference type="Proteomes" id="UP000182058">
    <property type="component" value="Chromosome I"/>
</dbReference>
<feature type="signal peptide" evidence="1">
    <location>
        <begin position="1"/>
        <end position="16"/>
    </location>
</feature>